<dbReference type="Proteomes" id="UP000535705">
    <property type="component" value="Unassembled WGS sequence"/>
</dbReference>
<comment type="caution">
    <text evidence="10">The sequence shown here is derived from an EMBL/GenBank/DDBJ whole genome shotgun (WGS) entry which is preliminary data.</text>
</comment>
<comment type="similarity">
    <text evidence="2">Belongs to the GOLM family.</text>
</comment>
<dbReference type="GO" id="GO:0016020">
    <property type="term" value="C:membrane"/>
    <property type="evidence" value="ECO:0007669"/>
    <property type="project" value="UniProtKB-SubCell"/>
</dbReference>
<dbReference type="InterPro" id="IPR026139">
    <property type="entry name" value="GOLM1/CASC4"/>
</dbReference>
<evidence type="ECO:0000256" key="8">
    <source>
        <dbReference type="SAM" id="Coils"/>
    </source>
</evidence>
<accession>A0A7L2PKZ0</accession>
<feature type="compositionally biased region" description="Basic and acidic residues" evidence="9">
    <location>
        <begin position="129"/>
        <end position="155"/>
    </location>
</feature>
<reference evidence="10 11" key="1">
    <citation type="submission" date="2019-09" db="EMBL/GenBank/DDBJ databases">
        <title>Bird 10,000 Genomes (B10K) Project - Family phase.</title>
        <authorList>
            <person name="Zhang G."/>
        </authorList>
    </citation>
    <scope>NUCLEOTIDE SEQUENCE [LARGE SCALE GENOMIC DNA]</scope>
    <source>
        <strain evidence="10">B10K-DU-002-42</strain>
        <tissue evidence="10">Muscle</tissue>
    </source>
</reference>
<protein>
    <submittedName>
        <fullName evidence="10">GOLM1 protein</fullName>
    </submittedName>
</protein>
<evidence type="ECO:0000256" key="7">
    <source>
        <dbReference type="ARBA" id="ARBA00023136"/>
    </source>
</evidence>
<dbReference type="OrthoDB" id="9947543at2759"/>
<feature type="coiled-coil region" evidence="8">
    <location>
        <begin position="6"/>
        <end position="76"/>
    </location>
</feature>
<proteinExistence type="inferred from homology"/>
<gene>
    <name evidence="10" type="primary">Golm1</name>
    <name evidence="10" type="ORF">PYCJOC_R02869</name>
</gene>
<keyword evidence="5" id="KW-1133">Transmembrane helix</keyword>
<evidence type="ECO:0000313" key="11">
    <source>
        <dbReference type="Proteomes" id="UP000535705"/>
    </source>
</evidence>
<sequence length="270" mass="30793">MLMSNITVNDRLIQSLREQLKDLQTEYGKLQLDVYWFQKNQTNLQRKFSYDLSQCINQMKELKEQCEERIDELTKKSSGVPQIKENKDFTEDSQVNTPLAALKQTRFKQAGLEQQRNSEDVPKAVSTVRKTDLEQGKEGTDSLTDIRKQKPKAEEEQLSNQLEEAQESLKGAAGPKEMLPESKKEPNPLEDENHVAGQDTLEPAAEPAASEEVEREQFLNYDDKQDDLLPGKADKQEHEAVNQDKHVDYNLDVNEAESETDKQAALTGIE</sequence>
<feature type="compositionally biased region" description="Basic and acidic residues" evidence="9">
    <location>
        <begin position="178"/>
        <end position="194"/>
    </location>
</feature>
<dbReference type="PANTHER" id="PTHR15896">
    <property type="entry name" value="GOLGI PHOSPHOPROTEIN 2/GP73-RELATED"/>
    <property type="match status" value="1"/>
</dbReference>
<dbReference type="EMBL" id="VWYP01035752">
    <property type="protein sequence ID" value="NXR84576.1"/>
    <property type="molecule type" value="Genomic_DNA"/>
</dbReference>
<dbReference type="GO" id="GO:0005794">
    <property type="term" value="C:Golgi apparatus"/>
    <property type="evidence" value="ECO:0007669"/>
    <property type="project" value="TreeGrafter"/>
</dbReference>
<evidence type="ECO:0000256" key="3">
    <source>
        <dbReference type="ARBA" id="ARBA00022692"/>
    </source>
</evidence>
<keyword evidence="6 8" id="KW-0175">Coiled coil</keyword>
<comment type="subcellular location">
    <subcellularLocation>
        <location evidence="1">Membrane</location>
        <topology evidence="1">Single-pass type II membrane protein</topology>
    </subcellularLocation>
</comment>
<feature type="compositionally biased region" description="Basic and acidic residues" evidence="9">
    <location>
        <begin position="215"/>
        <end position="230"/>
    </location>
</feature>
<evidence type="ECO:0000256" key="4">
    <source>
        <dbReference type="ARBA" id="ARBA00022968"/>
    </source>
</evidence>
<evidence type="ECO:0000256" key="2">
    <source>
        <dbReference type="ARBA" id="ARBA00007474"/>
    </source>
</evidence>
<keyword evidence="7" id="KW-0472">Membrane</keyword>
<dbReference type="AlphaFoldDB" id="A0A7L2PKZ0"/>
<evidence type="ECO:0000256" key="5">
    <source>
        <dbReference type="ARBA" id="ARBA00022989"/>
    </source>
</evidence>
<organism evidence="10 11">
    <name type="scientific">Pycnonotus jocosus</name>
    <name type="common">Red-whiskered bulbul</name>
    <name type="synonym">Lanius jocosus</name>
    <dbReference type="NCBI Taxonomy" id="182897"/>
    <lineage>
        <taxon>Eukaryota</taxon>
        <taxon>Metazoa</taxon>
        <taxon>Chordata</taxon>
        <taxon>Craniata</taxon>
        <taxon>Vertebrata</taxon>
        <taxon>Euteleostomi</taxon>
        <taxon>Archelosauria</taxon>
        <taxon>Archosauria</taxon>
        <taxon>Dinosauria</taxon>
        <taxon>Saurischia</taxon>
        <taxon>Theropoda</taxon>
        <taxon>Coelurosauria</taxon>
        <taxon>Aves</taxon>
        <taxon>Neognathae</taxon>
        <taxon>Neoaves</taxon>
        <taxon>Telluraves</taxon>
        <taxon>Australaves</taxon>
        <taxon>Passeriformes</taxon>
        <taxon>Sylvioidea</taxon>
        <taxon>Pycnonotidae</taxon>
        <taxon>Pycnonotus</taxon>
    </lineage>
</organism>
<keyword evidence="3" id="KW-0812">Transmembrane</keyword>
<keyword evidence="4" id="KW-0735">Signal-anchor</keyword>
<dbReference type="PANTHER" id="PTHR15896:SF8">
    <property type="entry name" value="GOLGI MEMBRANE PROTEIN 1"/>
    <property type="match status" value="1"/>
</dbReference>
<feature type="region of interest" description="Disordered" evidence="9">
    <location>
        <begin position="109"/>
        <end position="230"/>
    </location>
</feature>
<evidence type="ECO:0000256" key="1">
    <source>
        <dbReference type="ARBA" id="ARBA00004606"/>
    </source>
</evidence>
<feature type="non-terminal residue" evidence="10">
    <location>
        <position position="270"/>
    </location>
</feature>
<feature type="non-terminal residue" evidence="10">
    <location>
        <position position="1"/>
    </location>
</feature>
<evidence type="ECO:0000256" key="9">
    <source>
        <dbReference type="SAM" id="MobiDB-lite"/>
    </source>
</evidence>
<evidence type="ECO:0000313" key="10">
    <source>
        <dbReference type="EMBL" id="NXR84576.1"/>
    </source>
</evidence>
<evidence type="ECO:0000256" key="6">
    <source>
        <dbReference type="ARBA" id="ARBA00023054"/>
    </source>
</evidence>
<keyword evidence="11" id="KW-1185">Reference proteome</keyword>
<name>A0A7L2PKZ0_PYCJO</name>